<protein>
    <submittedName>
        <fullName evidence="1">Uncharacterized protein</fullName>
    </submittedName>
</protein>
<name>A0A5N6GMT1_ASPFL</name>
<proteinExistence type="predicted"/>
<reference evidence="1" key="1">
    <citation type="submission" date="2019-04" db="EMBL/GenBank/DDBJ databases">
        <title>Friends and foes A comparative genomics study of 23 Aspergillus species from section Flavi.</title>
        <authorList>
            <consortium name="DOE Joint Genome Institute"/>
            <person name="Kjaerbolling I."/>
            <person name="Vesth T."/>
            <person name="Frisvad J.C."/>
            <person name="Nybo J.L."/>
            <person name="Theobald S."/>
            <person name="Kildgaard S."/>
            <person name="Isbrandt T."/>
            <person name="Kuo A."/>
            <person name="Sato A."/>
            <person name="Lyhne E.K."/>
            <person name="Kogle M.E."/>
            <person name="Wiebenga A."/>
            <person name="Kun R.S."/>
            <person name="Lubbers R.J."/>
            <person name="Makela M.R."/>
            <person name="Barry K."/>
            <person name="Chovatia M."/>
            <person name="Clum A."/>
            <person name="Daum C."/>
            <person name="Haridas S."/>
            <person name="He G."/>
            <person name="LaButti K."/>
            <person name="Lipzen A."/>
            <person name="Mondo S."/>
            <person name="Riley R."/>
            <person name="Salamov A."/>
            <person name="Simmons B.A."/>
            <person name="Magnuson J.K."/>
            <person name="Henrissat B."/>
            <person name="Mortensen U.H."/>
            <person name="Larsen T.O."/>
            <person name="Devries R.P."/>
            <person name="Grigoriev I.V."/>
            <person name="Machida M."/>
            <person name="Baker S.E."/>
            <person name="Andersen M.R."/>
        </authorList>
    </citation>
    <scope>NUCLEOTIDE SEQUENCE [LARGE SCALE GENOMIC DNA]</scope>
    <source>
        <strain evidence="1">CBS 121.62</strain>
    </source>
</reference>
<evidence type="ECO:0000313" key="1">
    <source>
        <dbReference type="EMBL" id="KAB8242824.1"/>
    </source>
</evidence>
<gene>
    <name evidence="1" type="ORF">BDV35DRAFT_365044</name>
</gene>
<dbReference type="EMBL" id="ML734655">
    <property type="protein sequence ID" value="KAB8242824.1"/>
    <property type="molecule type" value="Genomic_DNA"/>
</dbReference>
<dbReference type="AlphaFoldDB" id="A0A5N6GMT1"/>
<dbReference type="Proteomes" id="UP000325434">
    <property type="component" value="Unassembled WGS sequence"/>
</dbReference>
<organism evidence="1">
    <name type="scientific">Aspergillus flavus</name>
    <dbReference type="NCBI Taxonomy" id="5059"/>
    <lineage>
        <taxon>Eukaryota</taxon>
        <taxon>Fungi</taxon>
        <taxon>Dikarya</taxon>
        <taxon>Ascomycota</taxon>
        <taxon>Pezizomycotina</taxon>
        <taxon>Eurotiomycetes</taxon>
        <taxon>Eurotiomycetidae</taxon>
        <taxon>Eurotiales</taxon>
        <taxon>Aspergillaceae</taxon>
        <taxon>Aspergillus</taxon>
        <taxon>Aspergillus subgen. Circumdati</taxon>
    </lineage>
</organism>
<accession>A0A5N6GMT1</accession>
<sequence length="77" mass="8593">MDPRPWYVTSLLIDCNTVICNELITDISVAINAPIGQSIVSSLHAESLGIRTIHFDKHDWGEHGLQTDSRLTPLPRL</sequence>